<comment type="caution">
    <text evidence="1">The sequence shown here is derived from an EMBL/GenBank/DDBJ whole genome shotgun (WGS) entry which is preliminary data.</text>
</comment>
<evidence type="ECO:0008006" key="3">
    <source>
        <dbReference type="Google" id="ProtNLM"/>
    </source>
</evidence>
<evidence type="ECO:0000313" key="2">
    <source>
        <dbReference type="Proteomes" id="UP000031668"/>
    </source>
</evidence>
<dbReference type="Proteomes" id="UP000031668">
    <property type="component" value="Unassembled WGS sequence"/>
</dbReference>
<name>A0A0C2MMG2_THEKT</name>
<accession>A0A0C2MMG2</accession>
<protein>
    <recommendedName>
        <fullName evidence="3">Zinc finger BED domain-containing protein 5</fullName>
    </recommendedName>
</protein>
<organism evidence="1 2">
    <name type="scientific">Thelohanellus kitauei</name>
    <name type="common">Myxosporean</name>
    <dbReference type="NCBI Taxonomy" id="669202"/>
    <lineage>
        <taxon>Eukaryota</taxon>
        <taxon>Metazoa</taxon>
        <taxon>Cnidaria</taxon>
        <taxon>Myxozoa</taxon>
        <taxon>Myxosporea</taxon>
        <taxon>Bivalvulida</taxon>
        <taxon>Platysporina</taxon>
        <taxon>Myxobolidae</taxon>
        <taxon>Thelohanellus</taxon>
    </lineage>
</organism>
<evidence type="ECO:0000313" key="1">
    <source>
        <dbReference type="EMBL" id="KII65545.1"/>
    </source>
</evidence>
<dbReference type="PANTHER" id="PTHR45913:SF19">
    <property type="entry name" value="LOW QUALITY PROTEIN: ZINC FINGER BED DOMAIN-CONTAINING PROTEIN 5-LIKE"/>
    <property type="match status" value="1"/>
</dbReference>
<dbReference type="AlphaFoldDB" id="A0A0C2MMG2"/>
<gene>
    <name evidence="1" type="ORF">RF11_04895</name>
</gene>
<keyword evidence="2" id="KW-1185">Reference proteome</keyword>
<reference evidence="1 2" key="1">
    <citation type="journal article" date="2014" name="Genome Biol. Evol.">
        <title>The genome of the myxosporean Thelohanellus kitauei shows adaptations to nutrient acquisition within its fish host.</title>
        <authorList>
            <person name="Yang Y."/>
            <person name="Xiong J."/>
            <person name="Zhou Z."/>
            <person name="Huo F."/>
            <person name="Miao W."/>
            <person name="Ran C."/>
            <person name="Liu Y."/>
            <person name="Zhang J."/>
            <person name="Feng J."/>
            <person name="Wang M."/>
            <person name="Wang M."/>
            <person name="Wang L."/>
            <person name="Yao B."/>
        </authorList>
    </citation>
    <scope>NUCLEOTIDE SEQUENCE [LARGE SCALE GENOMIC DNA]</scope>
    <source>
        <strain evidence="1">Wuqing</strain>
    </source>
</reference>
<dbReference type="EMBL" id="JWZT01003786">
    <property type="protein sequence ID" value="KII65545.1"/>
    <property type="molecule type" value="Genomic_DNA"/>
</dbReference>
<dbReference type="OrthoDB" id="6144063at2759"/>
<sequence>MKSEFQKPCTIAEELILSAIVNMYKIVIGREFSPRLKATPLSDNNVGRKIAGMSEGALCPLIGCLQCVKFEFQLDECTDIANADQFMVYIRYCLEGRIADEEIFCVLDEFVEESGLAWTQCPGECTDGTAVMTSRKSGLVERIKLVTPQIVSTHCMVFR</sequence>
<proteinExistence type="predicted"/>
<dbReference type="OMA" id="TIKITHC"/>
<dbReference type="PANTHER" id="PTHR45913">
    <property type="entry name" value="EPM2A-INTERACTING PROTEIN 1"/>
    <property type="match status" value="1"/>
</dbReference>